<reference evidence="1 2" key="1">
    <citation type="submission" date="2019-06" db="EMBL/GenBank/DDBJ databases">
        <title>Whole genome shotgun sequence of Cellulosimicrobium cellulans NBRC 15516.</title>
        <authorList>
            <person name="Hosoyama A."/>
            <person name="Uohara A."/>
            <person name="Ohji S."/>
            <person name="Ichikawa N."/>
        </authorList>
    </citation>
    <scope>NUCLEOTIDE SEQUENCE [LARGE SCALE GENOMIC DNA]</scope>
    <source>
        <strain evidence="1 2">NBRC 15516</strain>
    </source>
</reference>
<dbReference type="Gene3D" id="3.90.1200.10">
    <property type="match status" value="1"/>
</dbReference>
<accession>A0A4Y4DVW7</accession>
<evidence type="ECO:0000313" key="1">
    <source>
        <dbReference type="EMBL" id="GED08843.1"/>
    </source>
</evidence>
<evidence type="ECO:0000313" key="2">
    <source>
        <dbReference type="Proteomes" id="UP000316659"/>
    </source>
</evidence>
<evidence type="ECO:0008006" key="3">
    <source>
        <dbReference type="Google" id="ProtNLM"/>
    </source>
</evidence>
<dbReference type="RefSeq" id="WP_141388461.1">
    <property type="nucleotide sequence ID" value="NZ_BJNZ01000004.1"/>
</dbReference>
<gene>
    <name evidence="1" type="ORF">CCE02nite_08420</name>
</gene>
<dbReference type="AlphaFoldDB" id="A0A4Y4DVW7"/>
<name>A0A4Y4DVW7_CELCE</name>
<comment type="caution">
    <text evidence="1">The sequence shown here is derived from an EMBL/GenBank/DDBJ whole genome shotgun (WGS) entry which is preliminary data.</text>
</comment>
<organism evidence="1 2">
    <name type="scientific">Cellulosimicrobium cellulans</name>
    <name type="common">Arthrobacter luteus</name>
    <dbReference type="NCBI Taxonomy" id="1710"/>
    <lineage>
        <taxon>Bacteria</taxon>
        <taxon>Bacillati</taxon>
        <taxon>Actinomycetota</taxon>
        <taxon>Actinomycetes</taxon>
        <taxon>Micrococcales</taxon>
        <taxon>Promicromonosporaceae</taxon>
        <taxon>Cellulosimicrobium</taxon>
    </lineage>
</organism>
<dbReference type="Proteomes" id="UP000316659">
    <property type="component" value="Unassembled WGS sequence"/>
</dbReference>
<sequence length="453" mass="47193">MTLAPPAPDQRDWLDLLTAPEAGELLAVALGADGASLDTWRVHQVHARPGAEVTVGYDVVARRALPARPDAGPATVGAAEYLLATTAPLSPDAVGPGVVRLADGPRAVHVWRHPADPMLPGLVAACDAGELTRRLTDAGALAPGEAVESVTMVAYRPLRRAVLRARTSSRTVYVKVVRPDRARALVRRHDLFRTTIVSAPRCLAWDDDGVVVLEEAHGPSLAQHLAALDPHDQPGAIDPRELLRALDALPARATTLHRRPAWAERVEHYAASALAVHGLDAARVDRVARAVRTAVATRDAGPVVATHGDFYEANVLLDVLAAPGDPASGGRVRVGVLLDVDTLGPGHRVDDLACLVAHLAVLPSLAPTVYGGVGALVERCLAVFDESVDAAALRTRAAGVVLSLTTGAASHDLADAWLRVAEGLLDAAPGTVADEPVPVPESTLIGASSASHA</sequence>
<proteinExistence type="predicted"/>
<dbReference type="InterPro" id="IPR011009">
    <property type="entry name" value="Kinase-like_dom_sf"/>
</dbReference>
<dbReference type="SUPFAM" id="SSF56112">
    <property type="entry name" value="Protein kinase-like (PK-like)"/>
    <property type="match status" value="1"/>
</dbReference>
<protein>
    <recommendedName>
        <fullName evidence="3">Aminoglycoside phosphotransferase domain-containing protein</fullName>
    </recommendedName>
</protein>
<dbReference type="EMBL" id="BJNZ01000004">
    <property type="protein sequence ID" value="GED08843.1"/>
    <property type="molecule type" value="Genomic_DNA"/>
</dbReference>